<dbReference type="PANTHER" id="PTHR48078:SF11">
    <property type="entry name" value="THREONINE DEHYDRATASE, MITOCHONDRIAL"/>
    <property type="match status" value="1"/>
</dbReference>
<dbReference type="UniPathway" id="UPA00047">
    <property type="reaction ID" value="UER00054"/>
</dbReference>
<dbReference type="STRING" id="1547283.A9C19_08025"/>
<dbReference type="InterPro" id="IPR001721">
    <property type="entry name" value="TD_ACT-like"/>
</dbReference>
<dbReference type="CDD" id="cd04907">
    <property type="entry name" value="ACT_ThrD-I_2"/>
    <property type="match status" value="1"/>
</dbReference>
<keyword evidence="10 12" id="KW-0100">Branched-chain amino acid biosynthesis</keyword>
<dbReference type="RefSeq" id="WP_072579490.1">
    <property type="nucleotide sequence ID" value="NZ_CP016020.1"/>
</dbReference>
<keyword evidence="15" id="KW-1185">Reference proteome</keyword>
<comment type="subunit">
    <text evidence="5 12">Homotetramer.</text>
</comment>
<dbReference type="Proteomes" id="UP000181936">
    <property type="component" value="Chromosome"/>
</dbReference>
<comment type="pathway">
    <text evidence="3 12">Amino-acid biosynthesis; L-isoleucine biosynthesis; 2-oxobutanoate from L-threonine: step 1/1.</text>
</comment>
<reference evidence="14 15" key="1">
    <citation type="journal article" date="2016" name="Sci. Rep.">
        <title>Complete genome sequence and transcriptomic analysis of a novel marine strain Bacillus weihaiensis reveals the mechanism of brown algae degradation.</title>
        <authorList>
            <person name="Zhu Y."/>
            <person name="Chen P."/>
            <person name="Bao Y."/>
            <person name="Men Y."/>
            <person name="Zeng Y."/>
            <person name="Yang J."/>
            <person name="Sun J."/>
            <person name="Sun Y."/>
        </authorList>
    </citation>
    <scope>NUCLEOTIDE SEQUENCE [LARGE SCALE GENOMIC DNA]</scope>
    <source>
        <strain evidence="14 15">Alg07</strain>
    </source>
</reference>
<comment type="catalytic activity">
    <reaction evidence="1 12">
        <text>L-threonine = 2-oxobutanoate + NH4(+)</text>
        <dbReference type="Rhea" id="RHEA:22108"/>
        <dbReference type="ChEBI" id="CHEBI:16763"/>
        <dbReference type="ChEBI" id="CHEBI:28938"/>
        <dbReference type="ChEBI" id="CHEBI:57926"/>
        <dbReference type="EC" id="4.3.1.19"/>
    </reaction>
</comment>
<name>A0A1L3MQR5_9BACI</name>
<keyword evidence="6 12" id="KW-0028">Amino-acid biosynthesis</keyword>
<protein>
    <recommendedName>
        <fullName evidence="12">L-threonine dehydratase</fullName>
        <ecNumber evidence="12">4.3.1.19</ecNumber>
    </recommendedName>
    <alternativeName>
        <fullName evidence="12">Threonine deaminase</fullName>
    </alternativeName>
</protein>
<evidence type="ECO:0000256" key="12">
    <source>
        <dbReference type="RuleBase" id="RU362012"/>
    </source>
</evidence>
<evidence type="ECO:0000256" key="5">
    <source>
        <dbReference type="ARBA" id="ARBA00011881"/>
    </source>
</evidence>
<dbReference type="GO" id="GO:0003941">
    <property type="term" value="F:L-serine ammonia-lyase activity"/>
    <property type="evidence" value="ECO:0007669"/>
    <property type="project" value="TreeGrafter"/>
</dbReference>
<dbReference type="AlphaFoldDB" id="A0A1L3MQR5"/>
<dbReference type="GO" id="GO:0009097">
    <property type="term" value="P:isoleucine biosynthetic process"/>
    <property type="evidence" value="ECO:0007669"/>
    <property type="project" value="UniProtKB-UniRule"/>
</dbReference>
<comment type="function">
    <text evidence="11 12">Catalyzes the anaerobic formation of alpha-ketobutyrate and ammonia from threonine in a two-step reaction. The first step involved a dehydration of threonine and a production of enamine intermediates (aminocrotonate), which tautomerizes to its imine form (iminobutyrate). Both intermediates are unstable and short-lived. The second step is the nonenzymatic hydrolysis of the enamine/imine intermediates to form 2-ketobutyrate and free ammonia. In the low water environment of the cell, the second step is accelerated by RidA.</text>
</comment>
<evidence type="ECO:0000256" key="4">
    <source>
        <dbReference type="ARBA" id="ARBA00010869"/>
    </source>
</evidence>
<evidence type="ECO:0000256" key="11">
    <source>
        <dbReference type="ARBA" id="ARBA00025527"/>
    </source>
</evidence>
<dbReference type="Pfam" id="PF00291">
    <property type="entry name" value="PALP"/>
    <property type="match status" value="1"/>
</dbReference>
<dbReference type="InterPro" id="IPR050147">
    <property type="entry name" value="Ser/Thr_Dehydratase"/>
</dbReference>
<dbReference type="GO" id="GO:0006565">
    <property type="term" value="P:L-serine catabolic process"/>
    <property type="evidence" value="ECO:0007669"/>
    <property type="project" value="TreeGrafter"/>
</dbReference>
<dbReference type="OrthoDB" id="9811476at2"/>
<dbReference type="NCBIfam" id="NF006390">
    <property type="entry name" value="PRK08639.1"/>
    <property type="match status" value="1"/>
</dbReference>
<dbReference type="EMBL" id="CP016020">
    <property type="protein sequence ID" value="APH04700.1"/>
    <property type="molecule type" value="Genomic_DNA"/>
</dbReference>
<evidence type="ECO:0000256" key="1">
    <source>
        <dbReference type="ARBA" id="ARBA00001274"/>
    </source>
</evidence>
<accession>A0A1L3MQR5</accession>
<dbReference type="Gene3D" id="3.40.50.1100">
    <property type="match status" value="2"/>
</dbReference>
<organism evidence="14 15">
    <name type="scientific">Bacillus weihaiensis</name>
    <dbReference type="NCBI Taxonomy" id="1547283"/>
    <lineage>
        <taxon>Bacteria</taxon>
        <taxon>Bacillati</taxon>
        <taxon>Bacillota</taxon>
        <taxon>Bacilli</taxon>
        <taxon>Bacillales</taxon>
        <taxon>Bacillaceae</taxon>
        <taxon>Bacillus</taxon>
    </lineage>
</organism>
<evidence type="ECO:0000313" key="14">
    <source>
        <dbReference type="EMBL" id="APH04700.1"/>
    </source>
</evidence>
<dbReference type="PROSITE" id="PS51672">
    <property type="entry name" value="ACT_LIKE"/>
    <property type="match status" value="1"/>
</dbReference>
<comment type="similarity">
    <text evidence="4 12">Belongs to the serine/threonine dehydratase family.</text>
</comment>
<evidence type="ECO:0000256" key="3">
    <source>
        <dbReference type="ARBA" id="ARBA00004810"/>
    </source>
</evidence>
<keyword evidence="9 12" id="KW-0456">Lyase</keyword>
<evidence type="ECO:0000256" key="8">
    <source>
        <dbReference type="ARBA" id="ARBA00022898"/>
    </source>
</evidence>
<gene>
    <name evidence="12" type="primary">ilvA</name>
    <name evidence="14" type="ORF">A9C19_08025</name>
</gene>
<feature type="domain" description="ACT-like" evidence="13">
    <location>
        <begin position="339"/>
        <end position="413"/>
    </location>
</feature>
<dbReference type="EC" id="4.3.1.19" evidence="12"/>
<sequence>MKQTIDELHDVTVEDILKAHHLLKDVITHTPLQKNEQLSEKYECNVYLKREDLQVVRSFKIRGAFNKIKQLETVQTKNGIVCASAGNHAQGVAYSCKQLKIHGKIFMPSTTPRQKVSQVELFGKEYVEIILSGDTFDDAYQKAMQCKEEEQRIFIHPFDDVDVIAGQGTVAVEILNDIDVQVDYVLASVGGGGLISGVGTYFHAISPSTKMIGIEPEGAPALYNSRAQDEVITLDKIDKFVDGAAVKKVGEKTFEICKDVVEEVLLVPEGKICTTILDLYNENAIVAEPAGAMSIAALDFMRDKIKGKNVVCIVSGGNNDIGRMQEIKERSMIYEGIQHYFIVNFPQRAGALREFLDEVLGPNDDINRFEYTKKNNKDKGPALVGIELKQREDYHSLLQRMKKKGFYYTEVNKDSNLFHLLI</sequence>
<dbReference type="PROSITE" id="PS00165">
    <property type="entry name" value="DEHYDRATASE_SER_THR"/>
    <property type="match status" value="1"/>
</dbReference>
<dbReference type="GO" id="GO:0006567">
    <property type="term" value="P:L-threonine catabolic process"/>
    <property type="evidence" value="ECO:0007669"/>
    <property type="project" value="TreeGrafter"/>
</dbReference>
<dbReference type="GO" id="GO:0030170">
    <property type="term" value="F:pyridoxal phosphate binding"/>
    <property type="evidence" value="ECO:0007669"/>
    <property type="project" value="InterPro"/>
</dbReference>
<dbReference type="InterPro" id="IPR001926">
    <property type="entry name" value="TrpB-like_PALP"/>
</dbReference>
<dbReference type="CDD" id="cd01562">
    <property type="entry name" value="Thr-dehyd"/>
    <property type="match status" value="1"/>
</dbReference>
<dbReference type="FunFam" id="3.40.50.1100:FF:000007">
    <property type="entry name" value="L-threonine dehydratase catabolic TdcB"/>
    <property type="match status" value="1"/>
</dbReference>
<evidence type="ECO:0000256" key="10">
    <source>
        <dbReference type="ARBA" id="ARBA00023304"/>
    </source>
</evidence>
<dbReference type="SUPFAM" id="SSF53686">
    <property type="entry name" value="Tryptophan synthase beta subunit-like PLP-dependent enzymes"/>
    <property type="match status" value="1"/>
</dbReference>
<keyword evidence="7 12" id="KW-0412">Isoleucine biosynthesis</keyword>
<dbReference type="InterPro" id="IPR036052">
    <property type="entry name" value="TrpB-like_PALP_sf"/>
</dbReference>
<keyword evidence="8 12" id="KW-0663">Pyridoxal phosphate</keyword>
<dbReference type="InterPro" id="IPR011820">
    <property type="entry name" value="IlvA"/>
</dbReference>
<evidence type="ECO:0000313" key="15">
    <source>
        <dbReference type="Proteomes" id="UP000181936"/>
    </source>
</evidence>
<dbReference type="InterPro" id="IPR000634">
    <property type="entry name" value="Ser/Thr_deHydtase_PyrdxlP-BS"/>
</dbReference>
<evidence type="ECO:0000256" key="6">
    <source>
        <dbReference type="ARBA" id="ARBA00022605"/>
    </source>
</evidence>
<comment type="cofactor">
    <cofactor evidence="2 12">
        <name>pyridoxal 5'-phosphate</name>
        <dbReference type="ChEBI" id="CHEBI:597326"/>
    </cofactor>
</comment>
<dbReference type="GO" id="GO:0004794">
    <property type="term" value="F:threonine deaminase activity"/>
    <property type="evidence" value="ECO:0007669"/>
    <property type="project" value="UniProtKB-UniRule"/>
</dbReference>
<evidence type="ECO:0000256" key="2">
    <source>
        <dbReference type="ARBA" id="ARBA00001933"/>
    </source>
</evidence>
<dbReference type="KEGG" id="bwh:A9C19_08025"/>
<evidence type="ECO:0000256" key="9">
    <source>
        <dbReference type="ARBA" id="ARBA00023239"/>
    </source>
</evidence>
<dbReference type="PANTHER" id="PTHR48078">
    <property type="entry name" value="THREONINE DEHYDRATASE, MITOCHONDRIAL-RELATED"/>
    <property type="match status" value="1"/>
</dbReference>
<dbReference type="Pfam" id="PF00585">
    <property type="entry name" value="Thr_dehydrat_C"/>
    <property type="match status" value="1"/>
</dbReference>
<proteinExistence type="inferred from homology"/>
<dbReference type="NCBIfam" id="TIGR02079">
    <property type="entry name" value="THD1"/>
    <property type="match status" value="1"/>
</dbReference>
<evidence type="ECO:0000256" key="7">
    <source>
        <dbReference type="ARBA" id="ARBA00022624"/>
    </source>
</evidence>
<evidence type="ECO:0000259" key="13">
    <source>
        <dbReference type="PROSITE" id="PS51672"/>
    </source>
</evidence>